<evidence type="ECO:0000256" key="3">
    <source>
        <dbReference type="ARBA" id="ARBA00022679"/>
    </source>
</evidence>
<dbReference type="SUPFAM" id="SSF53448">
    <property type="entry name" value="Nucleotide-diphospho-sugar transferases"/>
    <property type="match status" value="1"/>
</dbReference>
<dbReference type="InterPro" id="IPR017853">
    <property type="entry name" value="GH"/>
</dbReference>
<feature type="active site" description="Proton donor" evidence="9">
    <location>
        <position position="579"/>
    </location>
</feature>
<dbReference type="Gene3D" id="3.90.550.10">
    <property type="entry name" value="Spore Coat Polysaccharide Biosynthesis Protein SpsA, Chain A"/>
    <property type="match status" value="1"/>
</dbReference>
<organism evidence="12 13">
    <name type="scientific">Sediminicola arcticus</name>
    <dbReference type="NCBI Taxonomy" id="1574308"/>
    <lineage>
        <taxon>Bacteria</taxon>
        <taxon>Pseudomonadati</taxon>
        <taxon>Bacteroidota</taxon>
        <taxon>Flavobacteriia</taxon>
        <taxon>Flavobacteriales</taxon>
        <taxon>Flavobacteriaceae</taxon>
        <taxon>Sediminicola</taxon>
    </lineage>
</organism>
<evidence type="ECO:0000256" key="10">
    <source>
        <dbReference type="SAM" id="Phobius"/>
    </source>
</evidence>
<keyword evidence="5 9" id="KW-0378">Hydrolase</keyword>
<dbReference type="PANTHER" id="PTHR43867:SF2">
    <property type="entry name" value="CELLULOSE SYNTHASE CATALYTIC SUBUNIT A [UDP-FORMING]"/>
    <property type="match status" value="1"/>
</dbReference>
<evidence type="ECO:0000259" key="11">
    <source>
        <dbReference type="PROSITE" id="PS51764"/>
    </source>
</evidence>
<dbReference type="Proteomes" id="UP001549799">
    <property type="component" value="Unassembled WGS sequence"/>
</dbReference>
<feature type="transmembrane region" description="Helical" evidence="10">
    <location>
        <begin position="296"/>
        <end position="320"/>
    </location>
</feature>
<dbReference type="SUPFAM" id="SSF51445">
    <property type="entry name" value="(Trans)glycosidases"/>
    <property type="match status" value="2"/>
</dbReference>
<feature type="transmembrane region" description="Helical" evidence="10">
    <location>
        <begin position="228"/>
        <end position="251"/>
    </location>
</feature>
<evidence type="ECO:0000256" key="6">
    <source>
        <dbReference type="ARBA" id="ARBA00022989"/>
    </source>
</evidence>
<keyword evidence="3" id="KW-0808">Transferase</keyword>
<feature type="transmembrane region" description="Helical" evidence="10">
    <location>
        <begin position="367"/>
        <end position="390"/>
    </location>
</feature>
<feature type="domain" description="GH26" evidence="11">
    <location>
        <begin position="445"/>
        <end position="743"/>
    </location>
</feature>
<evidence type="ECO:0000313" key="12">
    <source>
        <dbReference type="EMBL" id="MET6989846.1"/>
    </source>
</evidence>
<keyword evidence="4 10" id="KW-0812">Transmembrane</keyword>
<comment type="similarity">
    <text evidence="9">Belongs to the glycosyl hydrolase 26 family.</text>
</comment>
<reference evidence="12 13" key="1">
    <citation type="submission" date="2024-07" db="EMBL/GenBank/DDBJ databases">
        <title>The genome sequence of type strain Sediminicola arcticus GDMCC 1.2805.</title>
        <authorList>
            <person name="Liu Y."/>
        </authorList>
    </citation>
    <scope>NUCLEOTIDE SEQUENCE [LARGE SCALE GENOMIC DNA]</scope>
    <source>
        <strain evidence="12 13">GDMCC 1.2805</strain>
    </source>
</reference>
<dbReference type="InterPro" id="IPR029044">
    <property type="entry name" value="Nucleotide-diphossugar_trans"/>
</dbReference>
<evidence type="ECO:0000256" key="9">
    <source>
        <dbReference type="PROSITE-ProRule" id="PRU01100"/>
    </source>
</evidence>
<name>A0ABV2SRR7_9FLAO</name>
<dbReference type="CDD" id="cd06421">
    <property type="entry name" value="CESA_CelA_like"/>
    <property type="match status" value="1"/>
</dbReference>
<evidence type="ECO:0000256" key="5">
    <source>
        <dbReference type="ARBA" id="ARBA00022801"/>
    </source>
</evidence>
<keyword evidence="13" id="KW-1185">Reference proteome</keyword>
<dbReference type="PROSITE" id="PS51764">
    <property type="entry name" value="GH26"/>
    <property type="match status" value="1"/>
</dbReference>
<dbReference type="InterPro" id="IPR022790">
    <property type="entry name" value="GH26_dom"/>
</dbReference>
<evidence type="ECO:0000256" key="7">
    <source>
        <dbReference type="ARBA" id="ARBA00023136"/>
    </source>
</evidence>
<evidence type="ECO:0000313" key="13">
    <source>
        <dbReference type="Proteomes" id="UP001549799"/>
    </source>
</evidence>
<evidence type="ECO:0000256" key="1">
    <source>
        <dbReference type="ARBA" id="ARBA00004141"/>
    </source>
</evidence>
<evidence type="ECO:0000256" key="8">
    <source>
        <dbReference type="ARBA" id="ARBA00023295"/>
    </source>
</evidence>
<keyword evidence="7 10" id="KW-0472">Membrane</keyword>
<protein>
    <submittedName>
        <fullName evidence="12">Glycosyltransferase family 2 protein</fullName>
    </submittedName>
</protein>
<sequence length="1154" mass="134476">MIQDTLLAIKRIKYPNTAYLCDEANDSYLKEFCEQNGIVHVTRNNRINAKAGNINNALIQATGDICLILDPDHIPMDNFLDDIIPYFEDDEVGFVQTVQAYYNIEESEVAKGAAEQTFHFYGPVMMTMNSYGTVNAIGANCVFRRKALDSIGGHAPGLSEDMHTAMQLHAKGWKSIYVPNIYTKGLAPASLTSYYKQQLKWSRGTLELLVTVYPKLFKKFSWRQKIHYGILPFHYFSGVIYLLSFLIPIISLFTASTPWKGNVLNFGLLFFPIIICIIGVRFYVQKWVMDKSERGIHIIGGLLQTCTWWVFIIGFIYTIIRKKVPYLPTPKEDKELTSWIILLPNITLGLVSIIAVIYGLSIDFTPFSLFMSGFALLNVAFMSYTFVFAYQKQKNVEFSLNFKKEKLTYLNLLKSKVFEFWPKIALPVCFGILILCGVLQYYGEYVKWEGVQGEPQIKNKVNYIGIFAPKIDNGITNLQNVNETSSQIGDNFDIISLYIAWNKNIESNFPGPLLDSIYLQKSIPMITWEPWTNSFELEPQNNKHVYELITEGYFDSYINRFAEKMKNLERPIFLRFAHEFDNPFYPWCINDDSAPDKFKKAWIHTYEIFKKTGARNVIWIWNPWKSKNIRAFYPGKDYVDWIGINILNYGRLNQDGKNLTFKKLYEPFHYEIQKLPSTPVIISEFGTLKDDQKQHEWFNKAFYSIENNFSEIKSVIYFNSKVDDNWPEGLQKNNLMDWSITENQVIKSSFKEKEIPEYVLNPFPELKNDVTLPHEINKLKKIKGVNLKKAHDWRKDYHVLSRKNLLIDFKRLKRLGINTIKYEGNSIYDQNVLTIAKEFDITISYSFWIPSDIDFVKDTLKTIELKKSIIDQIDKWKLQSNISSWSIQNDVQYNQQDFHHKPDLLFQKRAYIVWLKNLVKELKEIDSNRPLIVDLEVNQQSIYHSKMLMENVPGIDALGLVVKKKEQLEPILTYLKNTNTQFVFSEINVDCLIDPYIYTSNISFFITAWQDKHESNKLTFNGIIDRKGRYKKDYFDLLNTLRKSNVQIKPTNIRILKPARPIYEGNILNYHAIARNEFNEWSSDLTTNLIDFEWSLVKCDQYGNYLAIKDVGKGSKIALKIPEDHQLYRLLLTGIDERGFITTTMTTLNTPLIR</sequence>
<keyword evidence="6 10" id="KW-1133">Transmembrane helix</keyword>
<accession>A0ABV2SRR7</accession>
<dbReference type="Pfam" id="PF02156">
    <property type="entry name" value="Glyco_hydro_26"/>
    <property type="match status" value="1"/>
</dbReference>
<keyword evidence="2" id="KW-0328">Glycosyltransferase</keyword>
<dbReference type="EMBL" id="JBEXAE010000002">
    <property type="protein sequence ID" value="MET6989846.1"/>
    <property type="molecule type" value="Genomic_DNA"/>
</dbReference>
<dbReference type="Gene3D" id="3.20.20.80">
    <property type="entry name" value="Glycosidases"/>
    <property type="match status" value="2"/>
</dbReference>
<comment type="caution">
    <text evidence="12">The sequence shown here is derived from an EMBL/GenBank/DDBJ whole genome shotgun (WGS) entry which is preliminary data.</text>
</comment>
<gene>
    <name evidence="12" type="ORF">ABXZ36_04195</name>
</gene>
<evidence type="ECO:0000256" key="4">
    <source>
        <dbReference type="ARBA" id="ARBA00022692"/>
    </source>
</evidence>
<proteinExistence type="inferred from homology"/>
<comment type="subcellular location">
    <subcellularLocation>
        <location evidence="1">Membrane</location>
        <topology evidence="1">Multi-pass membrane protein</topology>
    </subcellularLocation>
</comment>
<keyword evidence="8 9" id="KW-0326">Glycosidase</keyword>
<feature type="active site" description="Nucleophile" evidence="9">
    <location>
        <position position="684"/>
    </location>
</feature>
<feature type="transmembrane region" description="Helical" evidence="10">
    <location>
        <begin position="263"/>
        <end position="284"/>
    </location>
</feature>
<dbReference type="RefSeq" id="WP_354614228.1">
    <property type="nucleotide sequence ID" value="NZ_JBEXAE010000002.1"/>
</dbReference>
<evidence type="ECO:0000256" key="2">
    <source>
        <dbReference type="ARBA" id="ARBA00022676"/>
    </source>
</evidence>
<dbReference type="InterPro" id="IPR050321">
    <property type="entry name" value="Glycosyltr_2/OpgH_subfam"/>
</dbReference>
<dbReference type="Pfam" id="PF13641">
    <property type="entry name" value="Glyco_tranf_2_3"/>
    <property type="match status" value="1"/>
</dbReference>
<feature type="transmembrane region" description="Helical" evidence="10">
    <location>
        <begin position="340"/>
        <end position="360"/>
    </location>
</feature>
<dbReference type="PANTHER" id="PTHR43867">
    <property type="entry name" value="CELLULOSE SYNTHASE CATALYTIC SUBUNIT A [UDP-FORMING]"/>
    <property type="match status" value="1"/>
</dbReference>